<name>S8BUU7_DACHA</name>
<feature type="signal peptide" evidence="1">
    <location>
        <begin position="1"/>
        <end position="18"/>
    </location>
</feature>
<evidence type="ECO:0000313" key="2">
    <source>
        <dbReference type="EMBL" id="EPS39087.1"/>
    </source>
</evidence>
<keyword evidence="3" id="KW-1185">Reference proteome</keyword>
<dbReference type="STRING" id="1284197.S8BUU7"/>
<proteinExistence type="predicted"/>
<protein>
    <recommendedName>
        <fullName evidence="4">Cyanovirin-N domain-containing protein</fullName>
    </recommendedName>
</protein>
<evidence type="ECO:0000313" key="3">
    <source>
        <dbReference type="Proteomes" id="UP000015100"/>
    </source>
</evidence>
<keyword evidence="1" id="KW-0732">Signal</keyword>
<evidence type="ECO:0000256" key="1">
    <source>
        <dbReference type="SAM" id="SignalP"/>
    </source>
</evidence>
<organism evidence="2 3">
    <name type="scientific">Dactylellina haptotyla (strain CBS 200.50)</name>
    <name type="common">Nematode-trapping fungus</name>
    <name type="synonym">Monacrosporium haptotylum</name>
    <dbReference type="NCBI Taxonomy" id="1284197"/>
    <lineage>
        <taxon>Eukaryota</taxon>
        <taxon>Fungi</taxon>
        <taxon>Dikarya</taxon>
        <taxon>Ascomycota</taxon>
        <taxon>Pezizomycotina</taxon>
        <taxon>Orbiliomycetes</taxon>
        <taxon>Orbiliales</taxon>
        <taxon>Orbiliaceae</taxon>
        <taxon>Dactylellina</taxon>
    </lineage>
</organism>
<sequence>MRLSALSLAAFYGSLAAAAGCNKDNCLRAVIASAFTTRDGVADCHAYLVTTVTPAVSVVTSTVTSGVSSVTESYNNLRRRRLRERAAVLAGRAAPTIPAYASACSGAVRYSSACSCVGVTSTVVMAPTPVITVTETASALPTLLATNYPGTSIVCAGEAVNSFPVLNGQCISNPTYWSINLGSFGPSSCDQSKCGVQIWGGGNLDCFGPPTDTLPASDFCMDCSDVWSFRLSCASDACG</sequence>
<gene>
    <name evidence="2" type="ORF">H072_7116</name>
</gene>
<dbReference type="OrthoDB" id="5596743at2759"/>
<dbReference type="AlphaFoldDB" id="S8BUU7"/>
<evidence type="ECO:0008006" key="4">
    <source>
        <dbReference type="Google" id="ProtNLM"/>
    </source>
</evidence>
<reference evidence="3" key="2">
    <citation type="submission" date="2013-04" db="EMBL/GenBank/DDBJ databases">
        <title>Genomic mechanisms accounting for the adaptation to parasitism in nematode-trapping fungi.</title>
        <authorList>
            <person name="Ahren D.G."/>
        </authorList>
    </citation>
    <scope>NUCLEOTIDE SEQUENCE [LARGE SCALE GENOMIC DNA]</scope>
    <source>
        <strain evidence="3">CBS 200.50</strain>
    </source>
</reference>
<dbReference type="PROSITE" id="PS51257">
    <property type="entry name" value="PROKAR_LIPOPROTEIN"/>
    <property type="match status" value="1"/>
</dbReference>
<accession>S8BUU7</accession>
<comment type="caution">
    <text evidence="2">The sequence shown here is derived from an EMBL/GenBank/DDBJ whole genome shotgun (WGS) entry which is preliminary data.</text>
</comment>
<reference evidence="2 3" key="1">
    <citation type="journal article" date="2013" name="PLoS Genet.">
        <title>Genomic mechanisms accounting for the adaptation to parasitism in nematode-trapping fungi.</title>
        <authorList>
            <person name="Meerupati T."/>
            <person name="Andersson K.M."/>
            <person name="Friman E."/>
            <person name="Kumar D."/>
            <person name="Tunlid A."/>
            <person name="Ahren D."/>
        </authorList>
    </citation>
    <scope>NUCLEOTIDE SEQUENCE [LARGE SCALE GENOMIC DNA]</scope>
    <source>
        <strain evidence="2 3">CBS 200.50</strain>
    </source>
</reference>
<dbReference type="Proteomes" id="UP000015100">
    <property type="component" value="Unassembled WGS sequence"/>
</dbReference>
<feature type="chain" id="PRO_5004548725" description="Cyanovirin-N domain-containing protein" evidence="1">
    <location>
        <begin position="19"/>
        <end position="239"/>
    </location>
</feature>
<dbReference type="EMBL" id="AQGS01000489">
    <property type="protein sequence ID" value="EPS39087.1"/>
    <property type="molecule type" value="Genomic_DNA"/>
</dbReference>
<dbReference type="HOGENOM" id="CLU_1161085_0_0_1"/>